<evidence type="ECO:0000313" key="2">
    <source>
        <dbReference type="EnsemblMetazoa" id="CapteP201483"/>
    </source>
</evidence>
<accession>R7VI05</accession>
<dbReference type="EnsemblMetazoa" id="CapteT201483">
    <property type="protein sequence ID" value="CapteP201483"/>
    <property type="gene ID" value="CapteG201483"/>
</dbReference>
<organism evidence="1">
    <name type="scientific">Capitella teleta</name>
    <name type="common">Polychaete worm</name>
    <dbReference type="NCBI Taxonomy" id="283909"/>
    <lineage>
        <taxon>Eukaryota</taxon>
        <taxon>Metazoa</taxon>
        <taxon>Spiralia</taxon>
        <taxon>Lophotrochozoa</taxon>
        <taxon>Annelida</taxon>
        <taxon>Polychaeta</taxon>
        <taxon>Sedentaria</taxon>
        <taxon>Scolecida</taxon>
        <taxon>Capitellidae</taxon>
        <taxon>Capitella</taxon>
    </lineage>
</organism>
<keyword evidence="3" id="KW-1185">Reference proteome</keyword>
<name>R7VI05_CAPTE</name>
<proteinExistence type="predicted"/>
<dbReference type="OrthoDB" id="6147018at2759"/>
<dbReference type="Proteomes" id="UP000014760">
    <property type="component" value="Unassembled WGS sequence"/>
</dbReference>
<reference evidence="1 3" key="2">
    <citation type="journal article" date="2013" name="Nature">
        <title>Insights into bilaterian evolution from three spiralian genomes.</title>
        <authorList>
            <person name="Simakov O."/>
            <person name="Marletaz F."/>
            <person name="Cho S.J."/>
            <person name="Edsinger-Gonzales E."/>
            <person name="Havlak P."/>
            <person name="Hellsten U."/>
            <person name="Kuo D.H."/>
            <person name="Larsson T."/>
            <person name="Lv J."/>
            <person name="Arendt D."/>
            <person name="Savage R."/>
            <person name="Osoegawa K."/>
            <person name="de Jong P."/>
            <person name="Grimwood J."/>
            <person name="Chapman J.A."/>
            <person name="Shapiro H."/>
            <person name="Aerts A."/>
            <person name="Otillar R.P."/>
            <person name="Terry A.Y."/>
            <person name="Boore J.L."/>
            <person name="Grigoriev I.V."/>
            <person name="Lindberg D.R."/>
            <person name="Seaver E.C."/>
            <person name="Weisblat D.A."/>
            <person name="Putnam N.H."/>
            <person name="Rokhsar D.S."/>
        </authorList>
    </citation>
    <scope>NUCLEOTIDE SEQUENCE</scope>
    <source>
        <strain evidence="1 3">I ESC-2004</strain>
    </source>
</reference>
<reference evidence="2" key="3">
    <citation type="submission" date="2015-06" db="UniProtKB">
        <authorList>
            <consortium name="EnsemblMetazoa"/>
        </authorList>
    </citation>
    <scope>IDENTIFICATION</scope>
</reference>
<reference evidence="3" key="1">
    <citation type="submission" date="2012-12" db="EMBL/GenBank/DDBJ databases">
        <authorList>
            <person name="Hellsten U."/>
            <person name="Grimwood J."/>
            <person name="Chapman J.A."/>
            <person name="Shapiro H."/>
            <person name="Aerts A."/>
            <person name="Otillar R.P."/>
            <person name="Terry A.Y."/>
            <person name="Boore J.L."/>
            <person name="Simakov O."/>
            <person name="Marletaz F."/>
            <person name="Cho S.-J."/>
            <person name="Edsinger-Gonzales E."/>
            <person name="Havlak P."/>
            <person name="Kuo D.-H."/>
            <person name="Larsson T."/>
            <person name="Lv J."/>
            <person name="Arendt D."/>
            <person name="Savage R."/>
            <person name="Osoegawa K."/>
            <person name="de Jong P."/>
            <person name="Lindberg D.R."/>
            <person name="Seaver E.C."/>
            <person name="Weisblat D.A."/>
            <person name="Putnam N.H."/>
            <person name="Grigoriev I.V."/>
            <person name="Rokhsar D.S."/>
        </authorList>
    </citation>
    <scope>NUCLEOTIDE SEQUENCE</scope>
    <source>
        <strain evidence="3">I ESC-2004</strain>
    </source>
</reference>
<evidence type="ECO:0000313" key="3">
    <source>
        <dbReference type="Proteomes" id="UP000014760"/>
    </source>
</evidence>
<evidence type="ECO:0000313" key="1">
    <source>
        <dbReference type="EMBL" id="ELU15340.1"/>
    </source>
</evidence>
<dbReference type="OMA" id="EICLEWN"/>
<protein>
    <submittedName>
        <fullName evidence="1 2">Uncharacterized protein</fullName>
    </submittedName>
</protein>
<dbReference type="AlphaFoldDB" id="R7VI05"/>
<dbReference type="EMBL" id="KB293833">
    <property type="protein sequence ID" value="ELU15340.1"/>
    <property type="molecule type" value="Genomic_DNA"/>
</dbReference>
<gene>
    <name evidence="1" type="ORF">CAPTEDRAFT_201483</name>
</gene>
<sequence>MSKNRKSGRRNEESIEETGDYTGDFVDKHISQFCFMGLIQDELDNVLQVWNDHEIRASRRGLPSGRPRIMHDFPYLYNTSSYLSAIQSEELQQLRHLCVFRESIPCDALMFSLCCRTCQELGVDPVPLNSDKALQLYFHLRATVRPLLVLPNCITRPGAVYYCLWWYAG</sequence>
<dbReference type="EMBL" id="AMQN01018060">
    <property type="status" value="NOT_ANNOTATED_CDS"/>
    <property type="molecule type" value="Genomic_DNA"/>
</dbReference>
<dbReference type="HOGENOM" id="CLU_1579985_0_0_1"/>
<dbReference type="STRING" id="283909.R7VI05"/>
<dbReference type="EMBL" id="AMQN01018059">
    <property type="status" value="NOT_ANNOTATED_CDS"/>
    <property type="molecule type" value="Genomic_DNA"/>
</dbReference>